<dbReference type="CDD" id="cd04301">
    <property type="entry name" value="NAT_SF"/>
    <property type="match status" value="1"/>
</dbReference>
<keyword evidence="3" id="KW-1185">Reference proteome</keyword>
<reference evidence="2 3" key="1">
    <citation type="submission" date="2020-08" db="EMBL/GenBank/DDBJ databases">
        <title>Novel species isolated from subtropical streams in China.</title>
        <authorList>
            <person name="Lu H."/>
        </authorList>
    </citation>
    <scope>NUCLEOTIDE SEQUENCE [LARGE SCALE GENOMIC DNA]</scope>
    <source>
        <strain evidence="2 3">KCTC 52442</strain>
    </source>
</reference>
<feature type="domain" description="N-acetyltransferase" evidence="1">
    <location>
        <begin position="8"/>
        <end position="163"/>
    </location>
</feature>
<dbReference type="EMBL" id="JACOFU010000004">
    <property type="protein sequence ID" value="MBC3832149.1"/>
    <property type="molecule type" value="Genomic_DNA"/>
</dbReference>
<dbReference type="Pfam" id="PF00583">
    <property type="entry name" value="Acetyltransf_1"/>
    <property type="match status" value="1"/>
</dbReference>
<dbReference type="RefSeq" id="WP_186891188.1">
    <property type="nucleotide sequence ID" value="NZ_JACOFU010000004.1"/>
</dbReference>
<dbReference type="SUPFAM" id="SSF55729">
    <property type="entry name" value="Acyl-CoA N-acyltransferases (Nat)"/>
    <property type="match status" value="1"/>
</dbReference>
<dbReference type="Proteomes" id="UP000643610">
    <property type="component" value="Unassembled WGS sequence"/>
</dbReference>
<sequence>MLNLISPLTARLVHANDKTFLDLLYRDSRTDLLTIPLAPVAMQQMIVMQQMSQDRGIRETYPNAQHWLLLWDREEIGRLVIDVNDFEIRLIDIAVISTWRGKGIATQVVQALQDYAIQLGRPISLAVQCNNVDALHVYRRTGFSVRSSDTLFDQMAWHPASVDKPLG</sequence>
<evidence type="ECO:0000313" key="2">
    <source>
        <dbReference type="EMBL" id="MBC3832149.1"/>
    </source>
</evidence>
<name>A0ABR6XSY9_9BURK</name>
<dbReference type="InterPro" id="IPR016181">
    <property type="entry name" value="Acyl_CoA_acyltransferase"/>
</dbReference>
<comment type="caution">
    <text evidence="2">The sequence shown here is derived from an EMBL/GenBank/DDBJ whole genome shotgun (WGS) entry which is preliminary data.</text>
</comment>
<dbReference type="Gene3D" id="3.40.630.30">
    <property type="match status" value="1"/>
</dbReference>
<dbReference type="PROSITE" id="PS51186">
    <property type="entry name" value="GNAT"/>
    <property type="match status" value="1"/>
</dbReference>
<organism evidence="2 3">
    <name type="scientific">Undibacterium amnicola</name>
    <dbReference type="NCBI Taxonomy" id="1834038"/>
    <lineage>
        <taxon>Bacteria</taxon>
        <taxon>Pseudomonadati</taxon>
        <taxon>Pseudomonadota</taxon>
        <taxon>Betaproteobacteria</taxon>
        <taxon>Burkholderiales</taxon>
        <taxon>Oxalobacteraceae</taxon>
        <taxon>Undibacterium</taxon>
    </lineage>
</organism>
<accession>A0ABR6XSY9</accession>
<dbReference type="InterPro" id="IPR000182">
    <property type="entry name" value="GNAT_dom"/>
</dbReference>
<gene>
    <name evidence="2" type="ORF">H8K33_11555</name>
</gene>
<protein>
    <submittedName>
        <fullName evidence="2">GNAT family N-acetyltransferase</fullName>
    </submittedName>
</protein>
<evidence type="ECO:0000313" key="3">
    <source>
        <dbReference type="Proteomes" id="UP000643610"/>
    </source>
</evidence>
<proteinExistence type="predicted"/>
<evidence type="ECO:0000259" key="1">
    <source>
        <dbReference type="PROSITE" id="PS51186"/>
    </source>
</evidence>